<comment type="caution">
    <text evidence="1">The sequence shown here is derived from an EMBL/GenBank/DDBJ whole genome shotgun (WGS) entry which is preliminary data.</text>
</comment>
<name>A0A814M2D6_9BILA</name>
<evidence type="ECO:0000313" key="1">
    <source>
        <dbReference type="EMBL" id="CAF1072874.1"/>
    </source>
</evidence>
<evidence type="ECO:0000313" key="2">
    <source>
        <dbReference type="Proteomes" id="UP000663879"/>
    </source>
</evidence>
<reference evidence="1" key="1">
    <citation type="submission" date="2021-02" db="EMBL/GenBank/DDBJ databases">
        <authorList>
            <person name="Nowell W R."/>
        </authorList>
    </citation>
    <scope>NUCLEOTIDE SEQUENCE</scope>
    <source>
        <strain evidence="1">Ploen Becks lab</strain>
    </source>
</reference>
<protein>
    <submittedName>
        <fullName evidence="1">Uncharacterized protein</fullName>
    </submittedName>
</protein>
<keyword evidence="2" id="KW-1185">Reference proteome</keyword>
<dbReference type="Proteomes" id="UP000663879">
    <property type="component" value="Unassembled WGS sequence"/>
</dbReference>
<accession>A0A814M2D6</accession>
<proteinExistence type="predicted"/>
<dbReference type="EMBL" id="CAJNOC010006216">
    <property type="protein sequence ID" value="CAF1072874.1"/>
    <property type="molecule type" value="Genomic_DNA"/>
</dbReference>
<dbReference type="AlphaFoldDB" id="A0A814M2D6"/>
<gene>
    <name evidence="1" type="ORF">OXX778_LOCUS19816</name>
</gene>
<sequence>MRVSSYNCKYFSTSKFVVDKILDNCDILFLCEHWLCKEEDYLIKSRYPNHNLYFQSDMDLALSDKKKDEVLEVKNLIEKISMTEINSKSDTIKLIDEIHDTLPSILLKSACSSEKIKAKTE</sequence>
<organism evidence="1 2">
    <name type="scientific">Brachionus calyciflorus</name>
    <dbReference type="NCBI Taxonomy" id="104777"/>
    <lineage>
        <taxon>Eukaryota</taxon>
        <taxon>Metazoa</taxon>
        <taxon>Spiralia</taxon>
        <taxon>Gnathifera</taxon>
        <taxon>Rotifera</taxon>
        <taxon>Eurotatoria</taxon>
        <taxon>Monogononta</taxon>
        <taxon>Pseudotrocha</taxon>
        <taxon>Ploima</taxon>
        <taxon>Brachionidae</taxon>
        <taxon>Brachionus</taxon>
    </lineage>
</organism>